<sequence length="67" mass="7644">MPRRVPPPVCMKQVLSLFLGIFCVVVRISMISRLYRMSPSLFFSPSSRLPYLLVSILLTPPSVYKNT</sequence>
<feature type="transmembrane region" description="Helical" evidence="1">
    <location>
        <begin position="14"/>
        <end position="35"/>
    </location>
</feature>
<keyword evidence="1" id="KW-0472">Membrane</keyword>
<keyword evidence="3" id="KW-1185">Reference proteome</keyword>
<evidence type="ECO:0000313" key="3">
    <source>
        <dbReference type="Proteomes" id="UP000324222"/>
    </source>
</evidence>
<keyword evidence="1" id="KW-0812">Transmembrane</keyword>
<reference evidence="2 3" key="1">
    <citation type="submission" date="2019-05" db="EMBL/GenBank/DDBJ databases">
        <title>Another draft genome of Portunus trituberculatus and its Hox gene families provides insights of decapod evolution.</title>
        <authorList>
            <person name="Jeong J.-H."/>
            <person name="Song I."/>
            <person name="Kim S."/>
            <person name="Choi T."/>
            <person name="Kim D."/>
            <person name="Ryu S."/>
            <person name="Kim W."/>
        </authorList>
    </citation>
    <scope>NUCLEOTIDE SEQUENCE [LARGE SCALE GENOMIC DNA]</scope>
    <source>
        <tissue evidence="2">Muscle</tissue>
    </source>
</reference>
<dbReference type="EMBL" id="VSRR010000796">
    <property type="protein sequence ID" value="MPC19714.1"/>
    <property type="molecule type" value="Genomic_DNA"/>
</dbReference>
<proteinExistence type="predicted"/>
<protein>
    <submittedName>
        <fullName evidence="2">Uncharacterized protein</fullName>
    </submittedName>
</protein>
<dbReference type="Proteomes" id="UP000324222">
    <property type="component" value="Unassembled WGS sequence"/>
</dbReference>
<organism evidence="2 3">
    <name type="scientific">Portunus trituberculatus</name>
    <name type="common">Swimming crab</name>
    <name type="synonym">Neptunus trituberculatus</name>
    <dbReference type="NCBI Taxonomy" id="210409"/>
    <lineage>
        <taxon>Eukaryota</taxon>
        <taxon>Metazoa</taxon>
        <taxon>Ecdysozoa</taxon>
        <taxon>Arthropoda</taxon>
        <taxon>Crustacea</taxon>
        <taxon>Multicrustacea</taxon>
        <taxon>Malacostraca</taxon>
        <taxon>Eumalacostraca</taxon>
        <taxon>Eucarida</taxon>
        <taxon>Decapoda</taxon>
        <taxon>Pleocyemata</taxon>
        <taxon>Brachyura</taxon>
        <taxon>Eubrachyura</taxon>
        <taxon>Portunoidea</taxon>
        <taxon>Portunidae</taxon>
        <taxon>Portuninae</taxon>
        <taxon>Portunus</taxon>
    </lineage>
</organism>
<evidence type="ECO:0000256" key="1">
    <source>
        <dbReference type="SAM" id="Phobius"/>
    </source>
</evidence>
<evidence type="ECO:0000313" key="2">
    <source>
        <dbReference type="EMBL" id="MPC19714.1"/>
    </source>
</evidence>
<dbReference type="AlphaFoldDB" id="A0A5B7DEN9"/>
<gene>
    <name evidence="2" type="ORF">E2C01_012640</name>
</gene>
<accession>A0A5B7DEN9</accession>
<name>A0A5B7DEN9_PORTR</name>
<comment type="caution">
    <text evidence="2">The sequence shown here is derived from an EMBL/GenBank/DDBJ whole genome shotgun (WGS) entry which is preliminary data.</text>
</comment>
<keyword evidence="1" id="KW-1133">Transmembrane helix</keyword>